<protein>
    <submittedName>
        <fullName evidence="2">Uncharacterized protein</fullName>
    </submittedName>
</protein>
<organism evidence="2 3">
    <name type="scientific">Streptomyces indicus</name>
    <dbReference type="NCBI Taxonomy" id="417292"/>
    <lineage>
        <taxon>Bacteria</taxon>
        <taxon>Bacillati</taxon>
        <taxon>Actinomycetota</taxon>
        <taxon>Actinomycetes</taxon>
        <taxon>Kitasatosporales</taxon>
        <taxon>Streptomycetaceae</taxon>
        <taxon>Streptomyces</taxon>
    </lineage>
</organism>
<keyword evidence="1" id="KW-0472">Membrane</keyword>
<dbReference type="STRING" id="417292.SAMN05421806_13213"/>
<accession>A0A1G9JJZ6</accession>
<dbReference type="RefSeq" id="WP_093618157.1">
    <property type="nucleotide sequence ID" value="NZ_FNFF01000032.1"/>
</dbReference>
<sequence length="97" mass="9879">MTAAAVGRTLGRALVVSAAGLAAAIHHIATSALVLFLAADWFVVSVIAGHTGQAITAAAVGTLLAAEGIRADRVGRPFPHCPICPLVRRGTRKETAK</sequence>
<keyword evidence="1" id="KW-1133">Transmembrane helix</keyword>
<dbReference type="EMBL" id="FNFF01000032">
    <property type="protein sequence ID" value="SDL37940.1"/>
    <property type="molecule type" value="Genomic_DNA"/>
</dbReference>
<dbReference type="OrthoDB" id="4322827at2"/>
<reference evidence="2 3" key="1">
    <citation type="submission" date="2016-10" db="EMBL/GenBank/DDBJ databases">
        <authorList>
            <person name="de Groot N.N."/>
        </authorList>
    </citation>
    <scope>NUCLEOTIDE SEQUENCE [LARGE SCALE GENOMIC DNA]</scope>
    <source>
        <strain evidence="2 3">CGMCC 4.5727</strain>
    </source>
</reference>
<name>A0A1G9JJZ6_9ACTN</name>
<keyword evidence="3" id="KW-1185">Reference proteome</keyword>
<evidence type="ECO:0000256" key="1">
    <source>
        <dbReference type="SAM" id="Phobius"/>
    </source>
</evidence>
<feature type="transmembrane region" description="Helical" evidence="1">
    <location>
        <begin position="12"/>
        <end position="36"/>
    </location>
</feature>
<evidence type="ECO:0000313" key="2">
    <source>
        <dbReference type="EMBL" id="SDL37940.1"/>
    </source>
</evidence>
<dbReference type="AlphaFoldDB" id="A0A1G9JJZ6"/>
<dbReference type="Proteomes" id="UP000199155">
    <property type="component" value="Unassembled WGS sequence"/>
</dbReference>
<proteinExistence type="predicted"/>
<gene>
    <name evidence="2" type="ORF">SAMN05421806_13213</name>
</gene>
<feature type="transmembrane region" description="Helical" evidence="1">
    <location>
        <begin position="42"/>
        <end position="66"/>
    </location>
</feature>
<keyword evidence="1" id="KW-0812">Transmembrane</keyword>
<evidence type="ECO:0000313" key="3">
    <source>
        <dbReference type="Proteomes" id="UP000199155"/>
    </source>
</evidence>